<sequence length="70" mass="7705">MIVRVTPDQERDINAIAAWLIANVTTVQSQQQALAWAVMVIQQPGYDRAQPIPNNRIAGCDFDMPAPATL</sequence>
<proteinExistence type="predicted"/>
<keyword evidence="2" id="KW-1185">Reference proteome</keyword>
<gene>
    <name evidence="1" type="ORF">SE17_36845</name>
</gene>
<organism evidence="1 2">
    <name type="scientific">Kouleothrix aurantiaca</name>
    <dbReference type="NCBI Taxonomy" id="186479"/>
    <lineage>
        <taxon>Bacteria</taxon>
        <taxon>Bacillati</taxon>
        <taxon>Chloroflexota</taxon>
        <taxon>Chloroflexia</taxon>
        <taxon>Chloroflexales</taxon>
        <taxon>Roseiflexineae</taxon>
        <taxon>Roseiflexaceae</taxon>
        <taxon>Kouleothrix</taxon>
    </lineage>
</organism>
<dbReference type="Proteomes" id="UP000050509">
    <property type="component" value="Unassembled WGS sequence"/>
</dbReference>
<name>A0A0P9EWF9_9CHLR</name>
<dbReference type="AlphaFoldDB" id="A0A0P9EWF9"/>
<comment type="caution">
    <text evidence="1">The sequence shown here is derived from an EMBL/GenBank/DDBJ whole genome shotgun (WGS) entry which is preliminary data.</text>
</comment>
<evidence type="ECO:0000313" key="1">
    <source>
        <dbReference type="EMBL" id="KPV48663.1"/>
    </source>
</evidence>
<reference evidence="1 2" key="1">
    <citation type="submission" date="2015-09" db="EMBL/GenBank/DDBJ databases">
        <title>Draft genome sequence of Kouleothrix aurantiaca JCM 19913.</title>
        <authorList>
            <person name="Hemp J."/>
        </authorList>
    </citation>
    <scope>NUCLEOTIDE SEQUENCE [LARGE SCALE GENOMIC DNA]</scope>
    <source>
        <strain evidence="1 2">COM-B</strain>
    </source>
</reference>
<dbReference type="EMBL" id="LJCR01002482">
    <property type="protein sequence ID" value="KPV48663.1"/>
    <property type="molecule type" value="Genomic_DNA"/>
</dbReference>
<accession>A0A0P9EWF9</accession>
<protein>
    <submittedName>
        <fullName evidence="1">Uncharacterized protein</fullName>
    </submittedName>
</protein>
<evidence type="ECO:0000313" key="2">
    <source>
        <dbReference type="Proteomes" id="UP000050509"/>
    </source>
</evidence>